<dbReference type="RefSeq" id="WP_066169126.1">
    <property type="nucleotide sequence ID" value="NZ_CP136137.1"/>
</dbReference>
<reference evidence="2 3" key="1">
    <citation type="journal article" date="2023" name="Virus Evol.">
        <title>Computational host range prediction-The good, the bad, and the ugly.</title>
        <authorList>
            <person name="Howell A.A."/>
            <person name="Versoza C.J."/>
            <person name="Pfeifer S.P."/>
        </authorList>
    </citation>
    <scope>NUCLEOTIDE SEQUENCE [LARGE SCALE GENOMIC DNA]</scope>
    <source>
        <strain evidence="2 3">1610/1b</strain>
    </source>
</reference>
<protein>
    <submittedName>
        <fullName evidence="2">VOC family protein</fullName>
    </submittedName>
</protein>
<accession>A0ABZ2U6K6</accession>
<organism evidence="2 3">
    <name type="scientific">Gordonia hydrophobica</name>
    <dbReference type="NCBI Taxonomy" id="40516"/>
    <lineage>
        <taxon>Bacteria</taxon>
        <taxon>Bacillati</taxon>
        <taxon>Actinomycetota</taxon>
        <taxon>Actinomycetes</taxon>
        <taxon>Mycobacteriales</taxon>
        <taxon>Gordoniaceae</taxon>
        <taxon>Gordonia</taxon>
    </lineage>
</organism>
<dbReference type="Proteomes" id="UP001479933">
    <property type="component" value="Chromosome"/>
</dbReference>
<dbReference type="SUPFAM" id="SSF54593">
    <property type="entry name" value="Glyoxalase/Bleomycin resistance protein/Dihydroxybiphenyl dioxygenase"/>
    <property type="match status" value="1"/>
</dbReference>
<evidence type="ECO:0000259" key="1">
    <source>
        <dbReference type="PROSITE" id="PS51819"/>
    </source>
</evidence>
<evidence type="ECO:0000313" key="3">
    <source>
        <dbReference type="Proteomes" id="UP001479933"/>
    </source>
</evidence>
<feature type="domain" description="VOC" evidence="1">
    <location>
        <begin position="7"/>
        <end position="146"/>
    </location>
</feature>
<keyword evidence="3" id="KW-1185">Reference proteome</keyword>
<proteinExistence type="predicted"/>
<sequence length="178" mass="20084">MSRIFGEINQMGYVVRDINAEMRRWLAHGIGPWFYAHEVQTDYFTYRGSASPMRMSVALANSGDVQIELIAPRNDAPSLYRDFLESGREGLQHIAYWTEDYQGLYDEVLSLGYEVGHEGSIGGEQGRFAYLDTEATFGHVIEISDVSGPKGQFFRYIRDVAATWDGSEPIRGDVDQLA</sequence>
<evidence type="ECO:0000313" key="2">
    <source>
        <dbReference type="EMBL" id="WYY08501.1"/>
    </source>
</evidence>
<dbReference type="Gene3D" id="3.10.180.10">
    <property type="entry name" value="2,3-Dihydroxybiphenyl 1,2-Dioxygenase, domain 1"/>
    <property type="match status" value="1"/>
</dbReference>
<dbReference type="InterPro" id="IPR029068">
    <property type="entry name" value="Glyas_Bleomycin-R_OHBP_Dase"/>
</dbReference>
<dbReference type="InterPro" id="IPR037523">
    <property type="entry name" value="VOC_core"/>
</dbReference>
<dbReference type="PROSITE" id="PS51819">
    <property type="entry name" value="VOC"/>
    <property type="match status" value="1"/>
</dbReference>
<gene>
    <name evidence="2" type="ORF">RVF87_05345</name>
</gene>
<dbReference type="Pfam" id="PF13669">
    <property type="entry name" value="Glyoxalase_4"/>
    <property type="match status" value="1"/>
</dbReference>
<name>A0ABZ2U6K6_9ACTN</name>
<dbReference type="EMBL" id="CP136137">
    <property type="protein sequence ID" value="WYY08501.1"/>
    <property type="molecule type" value="Genomic_DNA"/>
</dbReference>